<dbReference type="Gene3D" id="1.40.20.10">
    <property type="entry name" value="CHAD domain"/>
    <property type="match status" value="1"/>
</dbReference>
<dbReference type="AlphaFoldDB" id="A0A372IPP4"/>
<dbReference type="PANTHER" id="PTHR39339">
    <property type="entry name" value="SLR1444 PROTEIN"/>
    <property type="match status" value="1"/>
</dbReference>
<sequence>MSIDSGHFRELTANLKENLSRCAQNPDVDAVHDTRTGTRRIEAMLETTLRELTPAKEEVLYQSIHSLMRLLKKIRRAAAPVRDLDVHRKLLEKLVPREKNHEPASMADILQDVPLAPATQQAEDLDAWLKHQRHENEAPLQKSAAKWAEKLEKQMAGVEDALRAKVASRGGRRAPVKRPAKVALDNFALLATEMQLLDALNLHDFRKGAKKARYVAESGGEDESAKAVGGALKRLQDEIGDWHDWLVLADEARRALGAQGTELTSRIETERDQHYDSAMKMAARLRGRLMGEWLAKDQPLRRQRLPRRPATTNNGQ</sequence>
<dbReference type="EMBL" id="QVQT01000003">
    <property type="protein sequence ID" value="RFU16711.1"/>
    <property type="molecule type" value="Genomic_DNA"/>
</dbReference>
<proteinExistence type="predicted"/>
<dbReference type="InterPro" id="IPR007899">
    <property type="entry name" value="CHAD_dom"/>
</dbReference>
<dbReference type="OrthoDB" id="117281at2"/>
<dbReference type="Proteomes" id="UP000264702">
    <property type="component" value="Unassembled WGS sequence"/>
</dbReference>
<dbReference type="InterPro" id="IPR038186">
    <property type="entry name" value="CHAD_dom_sf"/>
</dbReference>
<evidence type="ECO:0000313" key="2">
    <source>
        <dbReference type="EMBL" id="RFU16711.1"/>
    </source>
</evidence>
<name>A0A372IPP4_9BACT</name>
<evidence type="ECO:0000259" key="1">
    <source>
        <dbReference type="PROSITE" id="PS51708"/>
    </source>
</evidence>
<dbReference type="Pfam" id="PF05235">
    <property type="entry name" value="CHAD"/>
    <property type="match status" value="1"/>
</dbReference>
<evidence type="ECO:0000313" key="3">
    <source>
        <dbReference type="Proteomes" id="UP000264702"/>
    </source>
</evidence>
<dbReference type="RefSeq" id="WP_117298881.1">
    <property type="nucleotide sequence ID" value="NZ_QVQT02000003.1"/>
</dbReference>
<organism evidence="2 3">
    <name type="scientific">Paracidobacterium acidisoli</name>
    <dbReference type="NCBI Taxonomy" id="2303751"/>
    <lineage>
        <taxon>Bacteria</taxon>
        <taxon>Pseudomonadati</taxon>
        <taxon>Acidobacteriota</taxon>
        <taxon>Terriglobia</taxon>
        <taxon>Terriglobales</taxon>
        <taxon>Acidobacteriaceae</taxon>
        <taxon>Paracidobacterium</taxon>
    </lineage>
</organism>
<accession>A0A372IPP4</accession>
<keyword evidence="3" id="KW-1185">Reference proteome</keyword>
<reference evidence="2 3" key="1">
    <citation type="submission" date="2018-08" db="EMBL/GenBank/DDBJ databases">
        <title>Acidipila sp. 4G-K13, an acidobacterium isolated from forest soil.</title>
        <authorList>
            <person name="Gao Z.-H."/>
            <person name="Qiu L.-H."/>
        </authorList>
    </citation>
    <scope>NUCLEOTIDE SEQUENCE [LARGE SCALE GENOMIC DNA]</scope>
    <source>
        <strain evidence="2 3">4G-K13</strain>
    </source>
</reference>
<dbReference type="SMART" id="SM00880">
    <property type="entry name" value="CHAD"/>
    <property type="match status" value="1"/>
</dbReference>
<feature type="domain" description="CHAD" evidence="1">
    <location>
        <begin position="1"/>
        <end position="298"/>
    </location>
</feature>
<dbReference type="PROSITE" id="PS51708">
    <property type="entry name" value="CHAD"/>
    <property type="match status" value="1"/>
</dbReference>
<comment type="caution">
    <text evidence="2">The sequence shown here is derived from an EMBL/GenBank/DDBJ whole genome shotgun (WGS) entry which is preliminary data.</text>
</comment>
<gene>
    <name evidence="2" type="ORF">D0Y96_08095</name>
</gene>
<protein>
    <submittedName>
        <fullName evidence="2">CHAD domain-containing protein</fullName>
    </submittedName>
</protein>
<dbReference type="PANTHER" id="PTHR39339:SF1">
    <property type="entry name" value="CHAD DOMAIN-CONTAINING PROTEIN"/>
    <property type="match status" value="1"/>
</dbReference>